<organism evidence="4 5">
    <name type="scientific">Hyalella azteca</name>
    <name type="common">Amphipod</name>
    <dbReference type="NCBI Taxonomy" id="294128"/>
    <lineage>
        <taxon>Eukaryota</taxon>
        <taxon>Metazoa</taxon>
        <taxon>Ecdysozoa</taxon>
        <taxon>Arthropoda</taxon>
        <taxon>Crustacea</taxon>
        <taxon>Multicrustacea</taxon>
        <taxon>Malacostraca</taxon>
        <taxon>Eumalacostraca</taxon>
        <taxon>Peracarida</taxon>
        <taxon>Amphipoda</taxon>
        <taxon>Senticaudata</taxon>
        <taxon>Talitrida</taxon>
        <taxon>Talitroidea</taxon>
        <taxon>Hyalellidae</taxon>
        <taxon>Hyalella</taxon>
    </lineage>
</organism>
<dbReference type="GO" id="GO:0042302">
    <property type="term" value="F:structural constituent of cuticle"/>
    <property type="evidence" value="ECO:0007669"/>
    <property type="project" value="UniProtKB-UniRule"/>
</dbReference>
<proteinExistence type="predicted"/>
<name>A0A8B7P3R9_HYAAZ</name>
<keyword evidence="1 2" id="KW-0193">Cuticle</keyword>
<keyword evidence="4" id="KW-1185">Reference proteome</keyword>
<dbReference type="InterPro" id="IPR000618">
    <property type="entry name" value="Insect_cuticle"/>
</dbReference>
<evidence type="ECO:0000256" key="3">
    <source>
        <dbReference type="SAM" id="SignalP"/>
    </source>
</evidence>
<keyword evidence="3" id="KW-0732">Signal</keyword>
<dbReference type="RefSeq" id="XP_018020764.1">
    <property type="nucleotide sequence ID" value="XM_018165275.1"/>
</dbReference>
<feature type="signal peptide" evidence="3">
    <location>
        <begin position="1"/>
        <end position="18"/>
    </location>
</feature>
<protein>
    <submittedName>
        <fullName evidence="5">Cuticle protein CP575</fullName>
    </submittedName>
</protein>
<dbReference type="OrthoDB" id="6365874at2759"/>
<evidence type="ECO:0000256" key="2">
    <source>
        <dbReference type="PROSITE-ProRule" id="PRU00497"/>
    </source>
</evidence>
<reference evidence="5" key="1">
    <citation type="submission" date="2025-08" db="UniProtKB">
        <authorList>
            <consortium name="RefSeq"/>
        </authorList>
    </citation>
    <scope>IDENTIFICATION</scope>
    <source>
        <tissue evidence="5">Whole organism</tissue>
    </source>
</reference>
<evidence type="ECO:0000313" key="4">
    <source>
        <dbReference type="Proteomes" id="UP000694843"/>
    </source>
</evidence>
<dbReference type="KEGG" id="hazt:108677122"/>
<sequence>MKLQIAVLLVGVAALALARPADIIDFETDTIEHEQEGQAGKAVKGEYSWVAPNGEEFKVEYVADHLGYRVLESNAQPKF</sequence>
<dbReference type="PROSITE" id="PS51155">
    <property type="entry name" value="CHIT_BIND_RR_2"/>
    <property type="match status" value="1"/>
</dbReference>
<evidence type="ECO:0000313" key="5">
    <source>
        <dbReference type="RefSeq" id="XP_018020764.1"/>
    </source>
</evidence>
<dbReference type="GeneID" id="108677122"/>
<dbReference type="AlphaFoldDB" id="A0A8B7P3R9"/>
<dbReference type="InterPro" id="IPR031311">
    <property type="entry name" value="CHIT_BIND_RR_consensus"/>
</dbReference>
<accession>A0A8B7P3R9</accession>
<feature type="non-terminal residue" evidence="5">
    <location>
        <position position="79"/>
    </location>
</feature>
<dbReference type="PROSITE" id="PS00233">
    <property type="entry name" value="CHIT_BIND_RR_1"/>
    <property type="match status" value="1"/>
</dbReference>
<dbReference type="Pfam" id="PF00379">
    <property type="entry name" value="Chitin_bind_4"/>
    <property type="match status" value="1"/>
</dbReference>
<dbReference type="Proteomes" id="UP000694843">
    <property type="component" value="Unplaced"/>
</dbReference>
<gene>
    <name evidence="5" type="primary">LOC108677122</name>
</gene>
<feature type="chain" id="PRO_5034033500" evidence="3">
    <location>
        <begin position="19"/>
        <end position="79"/>
    </location>
</feature>
<evidence type="ECO:0000256" key="1">
    <source>
        <dbReference type="ARBA" id="ARBA00022460"/>
    </source>
</evidence>